<dbReference type="InterPro" id="IPR024075">
    <property type="entry name" value="DNA-dir_RNA_pol_helix_hairp_sf"/>
</dbReference>
<dbReference type="GeneID" id="37019121"/>
<dbReference type="Gene3D" id="1.10.150.20">
    <property type="entry name" value="5' to 3' exonuclease, C-terminal subdomain"/>
    <property type="match status" value="1"/>
</dbReference>
<keyword evidence="4 10" id="KW-0808">Transferase</keyword>
<proteinExistence type="inferred from homology"/>
<evidence type="ECO:0000256" key="4">
    <source>
        <dbReference type="ARBA" id="ARBA00022679"/>
    </source>
</evidence>
<keyword evidence="6" id="KW-0809">Transit peptide</keyword>
<evidence type="ECO:0000256" key="5">
    <source>
        <dbReference type="ARBA" id="ARBA00022695"/>
    </source>
</evidence>
<evidence type="ECO:0000313" key="14">
    <source>
        <dbReference type="Proteomes" id="UP000245771"/>
    </source>
</evidence>
<feature type="region of interest" description="Disordered" evidence="11">
    <location>
        <begin position="428"/>
        <end position="466"/>
    </location>
</feature>
<evidence type="ECO:0000259" key="12">
    <source>
        <dbReference type="SMART" id="SM01311"/>
    </source>
</evidence>
<dbReference type="EC" id="2.7.7.6" evidence="10"/>
<dbReference type="PROSITE" id="PS00900">
    <property type="entry name" value="RNA_POL_PHAGE_1"/>
    <property type="match status" value="1"/>
</dbReference>
<evidence type="ECO:0000256" key="1">
    <source>
        <dbReference type="ARBA" id="ARBA00004173"/>
    </source>
</evidence>
<evidence type="ECO:0000256" key="6">
    <source>
        <dbReference type="ARBA" id="ARBA00022946"/>
    </source>
</evidence>
<dbReference type="FunFam" id="1.10.287.280:FF:000001">
    <property type="entry name" value="DNA-directed RNA polymerase"/>
    <property type="match status" value="1"/>
</dbReference>
<dbReference type="RefSeq" id="XP_025353616.1">
    <property type="nucleotide sequence ID" value="XM_025497340.1"/>
</dbReference>
<dbReference type="FunCoup" id="A0A316V7Y1">
    <property type="interactions" value="130"/>
</dbReference>
<dbReference type="OrthoDB" id="276422at2759"/>
<dbReference type="InterPro" id="IPR043502">
    <property type="entry name" value="DNA/RNA_pol_sf"/>
</dbReference>
<feature type="domain" description="DNA-directed RNA polymerase N-terminal" evidence="12">
    <location>
        <begin position="496"/>
        <end position="821"/>
    </location>
</feature>
<comment type="catalytic activity">
    <reaction evidence="9 10">
        <text>RNA(n) + a ribonucleoside 5'-triphosphate = RNA(n+1) + diphosphate</text>
        <dbReference type="Rhea" id="RHEA:21248"/>
        <dbReference type="Rhea" id="RHEA-COMP:14527"/>
        <dbReference type="Rhea" id="RHEA-COMP:17342"/>
        <dbReference type="ChEBI" id="CHEBI:33019"/>
        <dbReference type="ChEBI" id="CHEBI:61557"/>
        <dbReference type="ChEBI" id="CHEBI:140395"/>
        <dbReference type="EC" id="2.7.7.6"/>
    </reaction>
</comment>
<evidence type="ECO:0000313" key="13">
    <source>
        <dbReference type="EMBL" id="PWN33314.1"/>
    </source>
</evidence>
<feature type="compositionally biased region" description="Polar residues" evidence="11">
    <location>
        <begin position="22"/>
        <end position="39"/>
    </location>
</feature>
<dbReference type="PROSITE" id="PS00489">
    <property type="entry name" value="RNA_POL_PHAGE_2"/>
    <property type="match status" value="1"/>
</dbReference>
<feature type="compositionally biased region" description="Polar residues" evidence="11">
    <location>
        <begin position="55"/>
        <end position="84"/>
    </location>
</feature>
<dbReference type="Pfam" id="PF14700">
    <property type="entry name" value="RPOL_N"/>
    <property type="match status" value="1"/>
</dbReference>
<dbReference type="Gene3D" id="1.10.1320.10">
    <property type="entry name" value="DNA-directed RNA polymerase, N-terminal domain"/>
    <property type="match status" value="1"/>
</dbReference>
<comment type="function">
    <text evidence="10">DNA-dependent RNA polymerase catalyzes the transcription of DNA into RNA using the four ribonucleoside triphosphates as substrates.</text>
</comment>
<keyword evidence="5 10" id="KW-0548">Nucleotidyltransferase</keyword>
<keyword evidence="3 10" id="KW-0240">DNA-directed RNA polymerase</keyword>
<dbReference type="InterPro" id="IPR046950">
    <property type="entry name" value="DNA-dir_Rpol_C_phage-type"/>
</dbReference>
<feature type="compositionally biased region" description="Low complexity" evidence="11">
    <location>
        <begin position="40"/>
        <end position="54"/>
    </location>
</feature>
<dbReference type="STRING" id="1280837.A0A316V7Y1"/>
<evidence type="ECO:0000256" key="10">
    <source>
        <dbReference type="RuleBase" id="RU003805"/>
    </source>
</evidence>
<sequence>MLSSSRVSLLAGRQVGKKVGECSTSINASRKVPTSSNKASSLRSISTSRTLRNSGIGSSSTTRPTLQTSGSSPSIGQERSQSSDAGLHPTRTNRAELTGHSHSSLSLDEGDLITRAFGLGRRKGTRLPTPLPPKLFDQHAVALRKRISEAAKKKDGTMNAGDNLPEDPSYQYGDFSTSTLQAMQTNNEVFTPTQMIENTAMLRACLSTGLIVRATKIFDDVRSKTQAEDDDLQYAARSRLSENEGDVRRTKTHNPLDITIYNAMLGAYLRRAFVESNSTNVENWVRRAWNLLNDMQGESSSSRRSTIDPSPNANSFAVMAKGIVHLLRSRKYTVALPGLGELLKRLGSEGVSVKDMILSPAFSEEKAELHNITSRNFSREGEPTARMVLQQLSSVAAELFNEAFIMETENANILLTSLEKRAQKDVISAQQNEDKKAPVDLLPVKPMLKNDKKADDQKPVENGEQDKEELSFNLRVLKDNLTVVEQAKQRSRDPYERQKWLEFSAMEAAEKRFDHANENLERLGLQAASSMQGKRLQQWMWEWYNKLVKALTTDMERIRKIVQTAERFTDGSRPRMEAEIYPFLALVPVKRLAIVTILELIRTQGMAVNGIKTAMALVNIGKQIEAETYAAQLQKSSDFSKAKDIHALFKRNGITDQRTRDKLREMIQKEKQSSETVALPDWTSPIRIRAAAYLVEKLMEVAKVKRTASDRDKFEWNEPQPAFYSTYQYIQGKRLGVIRLNEAVGEVLSKERMSGDFLSPRHLPMLVPPKPWTDYESGGYYSVKSRALRYKEVAEQGSYLRQASKEKNLDSVLAGLDVLGSTAWTINRDVYDVVGEVWNSGKSIADIPPLNIDEEEPQRPANYDTDLSARNIFVKRYKHYQLRKYNAHSERCDINYKLEIARAYLGESFYFPHNMDFRGRAYPIPPALNHIGNDLCRGLLLFADAKPLGEVGLKWLRIHLANVYGYDKANFTERVQFAIDNMDNIRASVRDPLGPNGNWWLKADDPWQCLATCFELTKAMDHPGGPEKYPCRMPVHQDGTCNGLQHYAALGGDLDGAKQVNLSSSDRPADVYTGIADLVIKAIDKDIEQGHDVAGKLKGKVTRKVVKQTVMTTVYGVTFIGAKDQVMRQLSDRGDIAAEELWSCASYLARTILTCIGDLFAGAEAIQNWLTKSATLIAKSIPAHRVQYTRFSKSAENKEEENDLPASKKMTKSKMISNEQMTSVIWSSPLGLPIVQPYRKVVRKQVATAMQSVFLHDPQLSTQVSATKQSSAFPPNFIHSLDATHMFLTALECQQNKLTFASVHDSYWTHACDIDTMSEIIRDTFIQLHSTDILTHLRDEFISRYKNHYVPVSSIKRILMGDKEMRELVEAAREAQKDEVSNDDEDAVHSQNFVKLSAILPPIPQKGNFDVREIRESQYFFS</sequence>
<accession>A0A316V7Y1</accession>
<dbReference type="GO" id="GO:0003899">
    <property type="term" value="F:DNA-directed RNA polymerase activity"/>
    <property type="evidence" value="ECO:0007669"/>
    <property type="project" value="UniProtKB-EC"/>
</dbReference>
<feature type="region of interest" description="Disordered" evidence="11">
    <location>
        <begin position="1"/>
        <end position="105"/>
    </location>
</feature>
<dbReference type="PANTHER" id="PTHR10102">
    <property type="entry name" value="DNA-DIRECTED RNA POLYMERASE, MITOCHONDRIAL"/>
    <property type="match status" value="1"/>
</dbReference>
<dbReference type="EMBL" id="KZ819604">
    <property type="protein sequence ID" value="PWN33314.1"/>
    <property type="molecule type" value="Genomic_DNA"/>
</dbReference>
<evidence type="ECO:0000256" key="11">
    <source>
        <dbReference type="SAM" id="MobiDB-lite"/>
    </source>
</evidence>
<dbReference type="InterPro" id="IPR029262">
    <property type="entry name" value="RPOL_N"/>
</dbReference>
<dbReference type="PANTHER" id="PTHR10102:SF0">
    <property type="entry name" value="DNA-DIRECTED RNA POLYMERASE, MITOCHONDRIAL"/>
    <property type="match status" value="1"/>
</dbReference>
<evidence type="ECO:0000256" key="8">
    <source>
        <dbReference type="ARBA" id="ARBA00023163"/>
    </source>
</evidence>
<dbReference type="GO" id="GO:0006390">
    <property type="term" value="P:mitochondrial transcription"/>
    <property type="evidence" value="ECO:0007669"/>
    <property type="project" value="TreeGrafter"/>
</dbReference>
<dbReference type="GO" id="GO:0001018">
    <property type="term" value="F:mitochondrial promoter sequence-specific DNA binding"/>
    <property type="evidence" value="ECO:0007669"/>
    <property type="project" value="TreeGrafter"/>
</dbReference>
<gene>
    <name evidence="13" type="ORF">FA14DRAFT_147126</name>
</gene>
<dbReference type="GO" id="GO:0034245">
    <property type="term" value="C:mitochondrial DNA-directed RNA polymerase complex"/>
    <property type="evidence" value="ECO:0007669"/>
    <property type="project" value="TreeGrafter"/>
</dbReference>
<reference evidence="13 14" key="1">
    <citation type="journal article" date="2018" name="Mol. Biol. Evol.">
        <title>Broad Genomic Sampling Reveals a Smut Pathogenic Ancestry of the Fungal Clade Ustilaginomycotina.</title>
        <authorList>
            <person name="Kijpornyongpan T."/>
            <person name="Mondo S.J."/>
            <person name="Barry K."/>
            <person name="Sandor L."/>
            <person name="Lee J."/>
            <person name="Lipzen A."/>
            <person name="Pangilinan J."/>
            <person name="LaButti K."/>
            <person name="Hainaut M."/>
            <person name="Henrissat B."/>
            <person name="Grigoriev I.V."/>
            <person name="Spatafora J.W."/>
            <person name="Aime M.C."/>
        </authorList>
    </citation>
    <scope>NUCLEOTIDE SEQUENCE [LARGE SCALE GENOMIC DNA]</scope>
    <source>
        <strain evidence="13 14">MCA 3882</strain>
    </source>
</reference>
<keyword evidence="14" id="KW-1185">Reference proteome</keyword>
<dbReference type="Pfam" id="PF00940">
    <property type="entry name" value="RNA_pol"/>
    <property type="match status" value="1"/>
</dbReference>
<keyword evidence="7" id="KW-0496">Mitochondrion</keyword>
<dbReference type="InParanoid" id="A0A316V7Y1"/>
<comment type="similarity">
    <text evidence="2 10">Belongs to the phage and mitochondrial RNA polymerase family.</text>
</comment>
<keyword evidence="8 10" id="KW-0804">Transcription</keyword>
<name>A0A316V7Y1_9BASI</name>
<dbReference type="InterPro" id="IPR037159">
    <property type="entry name" value="RNA_POL_N_sf"/>
</dbReference>
<organism evidence="13 14">
    <name type="scientific">Meira miltonrushii</name>
    <dbReference type="NCBI Taxonomy" id="1280837"/>
    <lineage>
        <taxon>Eukaryota</taxon>
        <taxon>Fungi</taxon>
        <taxon>Dikarya</taxon>
        <taxon>Basidiomycota</taxon>
        <taxon>Ustilaginomycotina</taxon>
        <taxon>Exobasidiomycetes</taxon>
        <taxon>Exobasidiales</taxon>
        <taxon>Brachybasidiaceae</taxon>
        <taxon>Meira</taxon>
    </lineage>
</organism>
<dbReference type="InterPro" id="IPR002092">
    <property type="entry name" value="DNA-dir_Rpol_phage-type"/>
</dbReference>
<protein>
    <recommendedName>
        <fullName evidence="10">DNA-directed RNA polymerase</fullName>
        <ecNumber evidence="10">2.7.7.6</ecNumber>
    </recommendedName>
</protein>
<evidence type="ECO:0000256" key="9">
    <source>
        <dbReference type="ARBA" id="ARBA00048552"/>
    </source>
</evidence>
<dbReference type="SUPFAM" id="SSF56672">
    <property type="entry name" value="DNA/RNA polymerases"/>
    <property type="match status" value="1"/>
</dbReference>
<dbReference type="SMART" id="SM01311">
    <property type="entry name" value="RPOL_N"/>
    <property type="match status" value="1"/>
</dbReference>
<comment type="subcellular location">
    <subcellularLocation>
        <location evidence="1">Mitochondrion</location>
    </subcellularLocation>
</comment>
<dbReference type="Gene3D" id="1.10.287.260">
    <property type="match status" value="1"/>
</dbReference>
<evidence type="ECO:0000256" key="7">
    <source>
        <dbReference type="ARBA" id="ARBA00023128"/>
    </source>
</evidence>
<dbReference type="Gene3D" id="1.10.287.280">
    <property type="match status" value="1"/>
</dbReference>
<evidence type="ECO:0000256" key="3">
    <source>
        <dbReference type="ARBA" id="ARBA00022478"/>
    </source>
</evidence>
<dbReference type="FunFam" id="1.10.150.20:FF:000041">
    <property type="entry name" value="DNA-directed RNA polymerase"/>
    <property type="match status" value="1"/>
</dbReference>
<evidence type="ECO:0000256" key="2">
    <source>
        <dbReference type="ARBA" id="ARBA00009493"/>
    </source>
</evidence>
<dbReference type="Proteomes" id="UP000245771">
    <property type="component" value="Unassembled WGS sequence"/>
</dbReference>
<feature type="compositionally biased region" description="Basic and acidic residues" evidence="11">
    <location>
        <begin position="448"/>
        <end position="466"/>
    </location>
</feature>